<evidence type="ECO:0000313" key="2">
    <source>
        <dbReference type="EnsemblPlants" id="Kaladp0011s1365.1.v1.1.CDS.1"/>
    </source>
</evidence>
<feature type="compositionally biased region" description="Basic and acidic residues" evidence="1">
    <location>
        <begin position="62"/>
        <end position="76"/>
    </location>
</feature>
<feature type="region of interest" description="Disordered" evidence="1">
    <location>
        <begin position="34"/>
        <end position="83"/>
    </location>
</feature>
<feature type="region of interest" description="Disordered" evidence="1">
    <location>
        <begin position="1"/>
        <end position="22"/>
    </location>
</feature>
<feature type="compositionally biased region" description="Polar residues" evidence="1">
    <location>
        <begin position="1"/>
        <end position="10"/>
    </location>
</feature>
<organism evidence="2 3">
    <name type="scientific">Kalanchoe fedtschenkoi</name>
    <name type="common">Lavender scallops</name>
    <name type="synonym">South American air plant</name>
    <dbReference type="NCBI Taxonomy" id="63787"/>
    <lineage>
        <taxon>Eukaryota</taxon>
        <taxon>Viridiplantae</taxon>
        <taxon>Streptophyta</taxon>
        <taxon>Embryophyta</taxon>
        <taxon>Tracheophyta</taxon>
        <taxon>Spermatophyta</taxon>
        <taxon>Magnoliopsida</taxon>
        <taxon>eudicotyledons</taxon>
        <taxon>Gunneridae</taxon>
        <taxon>Pentapetalae</taxon>
        <taxon>Saxifragales</taxon>
        <taxon>Crassulaceae</taxon>
        <taxon>Kalanchoe</taxon>
    </lineage>
</organism>
<dbReference type="Gramene" id="Kaladp0011s1365.1.v1.1">
    <property type="protein sequence ID" value="Kaladp0011s1365.1.v1.1.CDS.1"/>
    <property type="gene ID" value="Kaladp0011s1365.v1.1"/>
</dbReference>
<dbReference type="AlphaFoldDB" id="A0A7N0SY29"/>
<evidence type="ECO:0000313" key="3">
    <source>
        <dbReference type="Proteomes" id="UP000594263"/>
    </source>
</evidence>
<accession>A0A7N0SY29</accession>
<sequence length="83" mass="9347">MSLCNMTRESNPPAEDLKQPAPPHINIIPVLFSTHTPVSHTHRSCSHLKKRGSRGETPQIKKQKDPQDPQSDEKKSIQRSSKP</sequence>
<evidence type="ECO:0000256" key="1">
    <source>
        <dbReference type="SAM" id="MobiDB-lite"/>
    </source>
</evidence>
<dbReference type="Proteomes" id="UP000594263">
    <property type="component" value="Unplaced"/>
</dbReference>
<reference evidence="2" key="1">
    <citation type="submission" date="2021-01" db="UniProtKB">
        <authorList>
            <consortium name="EnsemblPlants"/>
        </authorList>
    </citation>
    <scope>IDENTIFICATION</scope>
</reference>
<name>A0A7N0SY29_KALFE</name>
<feature type="compositionally biased region" description="Basic residues" evidence="1">
    <location>
        <begin position="40"/>
        <end position="52"/>
    </location>
</feature>
<keyword evidence="3" id="KW-1185">Reference proteome</keyword>
<proteinExistence type="predicted"/>
<dbReference type="EnsemblPlants" id="Kaladp0011s1365.1.v1.1">
    <property type="protein sequence ID" value="Kaladp0011s1365.1.v1.1.CDS.1"/>
    <property type="gene ID" value="Kaladp0011s1365.v1.1"/>
</dbReference>
<protein>
    <submittedName>
        <fullName evidence="2">Uncharacterized protein</fullName>
    </submittedName>
</protein>